<keyword evidence="3 4" id="KW-0539">Nucleus</keyword>
<dbReference type="EMBL" id="CP136890">
    <property type="protein sequence ID" value="WOK95593.1"/>
    <property type="molecule type" value="Genomic_DNA"/>
</dbReference>
<evidence type="ECO:0000256" key="2">
    <source>
        <dbReference type="ARBA" id="ARBA00008122"/>
    </source>
</evidence>
<evidence type="ECO:0000256" key="5">
    <source>
        <dbReference type="RuleBase" id="RU367127"/>
    </source>
</evidence>
<evidence type="ECO:0000256" key="4">
    <source>
        <dbReference type="PROSITE-ProRule" id="PRU01002"/>
    </source>
</evidence>
<comment type="function">
    <text evidence="5">Transcription activator.</text>
</comment>
<dbReference type="Pfam" id="PF08880">
    <property type="entry name" value="QLQ"/>
    <property type="match status" value="1"/>
</dbReference>
<dbReference type="PROSITE" id="PS51666">
    <property type="entry name" value="QLQ"/>
    <property type="match status" value="1"/>
</dbReference>
<evidence type="ECO:0000313" key="10">
    <source>
        <dbReference type="Proteomes" id="UP001327560"/>
    </source>
</evidence>
<feature type="domain" description="QLQ" evidence="7">
    <location>
        <begin position="147"/>
        <end position="182"/>
    </location>
</feature>
<evidence type="ECO:0000256" key="3">
    <source>
        <dbReference type="ARBA" id="ARBA00023242"/>
    </source>
</evidence>
<keyword evidence="5" id="KW-0804">Transcription</keyword>
<evidence type="ECO:0000313" key="9">
    <source>
        <dbReference type="EMBL" id="WOK95593.1"/>
    </source>
</evidence>
<evidence type="ECO:0000259" key="7">
    <source>
        <dbReference type="PROSITE" id="PS51666"/>
    </source>
</evidence>
<dbReference type="SMART" id="SM00951">
    <property type="entry name" value="QLQ"/>
    <property type="match status" value="1"/>
</dbReference>
<dbReference type="InterPro" id="IPR014977">
    <property type="entry name" value="WRC_dom"/>
</dbReference>
<dbReference type="InterPro" id="IPR031137">
    <property type="entry name" value="GRF"/>
</dbReference>
<dbReference type="Proteomes" id="UP001327560">
    <property type="component" value="Chromosome 1"/>
</dbReference>
<organism evidence="9 10">
    <name type="scientific">Canna indica</name>
    <name type="common">Indian-shot</name>
    <dbReference type="NCBI Taxonomy" id="4628"/>
    <lineage>
        <taxon>Eukaryota</taxon>
        <taxon>Viridiplantae</taxon>
        <taxon>Streptophyta</taxon>
        <taxon>Embryophyta</taxon>
        <taxon>Tracheophyta</taxon>
        <taxon>Spermatophyta</taxon>
        <taxon>Magnoliopsida</taxon>
        <taxon>Liliopsida</taxon>
        <taxon>Zingiberales</taxon>
        <taxon>Cannaceae</taxon>
        <taxon>Canna</taxon>
    </lineage>
</organism>
<dbReference type="GO" id="GO:0006351">
    <property type="term" value="P:DNA-templated transcription"/>
    <property type="evidence" value="ECO:0007669"/>
    <property type="project" value="UniProtKB-UniRule"/>
</dbReference>
<name>A0AAQ3JUG6_9LILI</name>
<feature type="compositionally biased region" description="Polar residues" evidence="6">
    <location>
        <begin position="568"/>
        <end position="589"/>
    </location>
</feature>
<gene>
    <name evidence="9" type="ORF">Cni_G04300</name>
</gene>
<comment type="similarity">
    <text evidence="2 5">Belongs to the GRF family.</text>
</comment>
<proteinExistence type="inferred from homology"/>
<feature type="short sequence motif" description="Bipartite nuclear localization signal" evidence="4">
    <location>
        <begin position="219"/>
        <end position="229"/>
    </location>
</feature>
<dbReference type="PROSITE" id="PS51667">
    <property type="entry name" value="WRC"/>
    <property type="match status" value="1"/>
</dbReference>
<dbReference type="GO" id="GO:0006355">
    <property type="term" value="P:regulation of DNA-templated transcription"/>
    <property type="evidence" value="ECO:0007669"/>
    <property type="project" value="InterPro"/>
</dbReference>
<reference evidence="9 10" key="1">
    <citation type="submission" date="2023-10" db="EMBL/GenBank/DDBJ databases">
        <title>Chromosome-scale genome assembly provides insights into flower coloration mechanisms of Canna indica.</title>
        <authorList>
            <person name="Li C."/>
        </authorList>
    </citation>
    <scope>NUCLEOTIDE SEQUENCE [LARGE SCALE GENOMIC DNA]</scope>
    <source>
        <tissue evidence="9">Flower</tissue>
    </source>
</reference>
<dbReference type="Pfam" id="PF08879">
    <property type="entry name" value="WRC"/>
    <property type="match status" value="1"/>
</dbReference>
<protein>
    <recommendedName>
        <fullName evidence="5">Growth-regulating factor</fullName>
    </recommendedName>
</protein>
<dbReference type="PANTHER" id="PTHR31602">
    <property type="entry name" value="GROWTH-REGULATING FACTOR 5"/>
    <property type="match status" value="1"/>
</dbReference>
<dbReference type="GO" id="GO:0032502">
    <property type="term" value="P:developmental process"/>
    <property type="evidence" value="ECO:0007669"/>
    <property type="project" value="InterPro"/>
</dbReference>
<sequence>MDFGGVVGVDVLVGASSEATGLFSSSMASSDTAFIRQRVAEAEEAEDHEMRCLKLARTESKMMAPRKVAPFFSPNSHPLFPDGEQMLSFSSASKQEAMMLTLDGTLPYYHHPSASTSTAPSHLRNAGLCSGVFDENMDRVLARIRGPFTPSQRLELERQALIYKCIVENVAIPPSLLISMGRSLGPAGFPPFSAGYFGSSTLGWGQGYSGGNDDPEPGRCRRTDGKKWRCSRDAVVDQKYCERHMNRGRHRSRKHVEGRTGRAAKVIPATAPSRSAPAVSSGGISSNVANSLHQTDSFQTTDCYPAQFDRMKMNEGNVNESAQDSEGLSIIGSLNSKRTINLFEVSKEHNPFEEASSQVELGNISMDSPLKPPAISFSNEISNVTSPKFYDQQIQHHHHQYWIDQWPTNQFDCSNISWSEVEEKQSDRTQLSISIPTSCSDFVSSSSPNGDEFISCPFKALQEYSAIDMDLGLGIPSEASKCQRGYIPIPWERESSTAGPLGEVLNNTSRITSEQCKNFLSSSIKFLTDGCDLTTWLEASPTGILQKASFRSVSSSTGSSPRADNHDNNGTMSNDILGSSFVNLPTTPS</sequence>
<feature type="short sequence motif" description="Bipartite nuclear localization signal" evidence="4">
    <location>
        <begin position="247"/>
        <end position="254"/>
    </location>
</feature>
<feature type="region of interest" description="Disordered" evidence="6">
    <location>
        <begin position="550"/>
        <end position="589"/>
    </location>
</feature>
<comment type="domain">
    <text evidence="5">The QLQ domain and WRC domain may be involved in protein-protein interaction and DNA-binding, respectively.</text>
</comment>
<comment type="subcellular location">
    <subcellularLocation>
        <location evidence="1 4 5">Nucleus</location>
    </subcellularLocation>
</comment>
<dbReference type="GO" id="GO:0005634">
    <property type="term" value="C:nucleus"/>
    <property type="evidence" value="ECO:0007669"/>
    <property type="project" value="UniProtKB-SubCell"/>
</dbReference>
<keyword evidence="5" id="KW-0010">Activator</keyword>
<evidence type="ECO:0000256" key="1">
    <source>
        <dbReference type="ARBA" id="ARBA00004123"/>
    </source>
</evidence>
<dbReference type="InterPro" id="IPR014978">
    <property type="entry name" value="Gln-Leu-Gln_QLQ"/>
</dbReference>
<feature type="domain" description="WRC" evidence="8">
    <location>
        <begin position="214"/>
        <end position="258"/>
    </location>
</feature>
<feature type="compositionally biased region" description="Low complexity" evidence="6">
    <location>
        <begin position="550"/>
        <end position="560"/>
    </location>
</feature>
<evidence type="ECO:0000256" key="6">
    <source>
        <dbReference type="SAM" id="MobiDB-lite"/>
    </source>
</evidence>
<dbReference type="AlphaFoldDB" id="A0AAQ3JUG6"/>
<accession>A0AAQ3JUG6</accession>
<keyword evidence="5" id="KW-0805">Transcription regulation</keyword>
<dbReference type="GO" id="GO:0005524">
    <property type="term" value="F:ATP binding"/>
    <property type="evidence" value="ECO:0007669"/>
    <property type="project" value="UniProtKB-UniRule"/>
</dbReference>
<dbReference type="PANTHER" id="PTHR31602:SF42">
    <property type="entry name" value="GROWTH-REGULATING FACTOR 2"/>
    <property type="match status" value="1"/>
</dbReference>
<evidence type="ECO:0000259" key="8">
    <source>
        <dbReference type="PROSITE" id="PS51667"/>
    </source>
</evidence>
<keyword evidence="10" id="KW-1185">Reference proteome</keyword>